<feature type="compositionally biased region" description="Low complexity" evidence="1">
    <location>
        <begin position="151"/>
        <end position="162"/>
    </location>
</feature>
<dbReference type="AlphaFoldDB" id="A0AAW1T3W7"/>
<dbReference type="Proteomes" id="UP001485043">
    <property type="component" value="Unassembled WGS sequence"/>
</dbReference>
<dbReference type="PANTHER" id="PTHR37384:SF1">
    <property type="entry name" value="OS01G0835600 PROTEIN"/>
    <property type="match status" value="1"/>
</dbReference>
<sequence length="933" mass="98190">MGEVSRADYGGREVLKNFPGHGTFKGSVVKYFGAWKSHPWRVRYEDGDSEDLNDDELLQIIQPAKTGSDSKGVWQEQAQAVKNNRPTIGSQMGPQVSKHMEGRRTPFQVTQAPMPASSSQPDRRSASLGQGGAAGAAAEKGHAAKRRRLNTPQQSTAPQSQPIRSRAEPLRTSTSTAAPLRPFLSNGTAVPMITPRSVSAAPAQKASGAPEAPPPTGGSLGRPQLPGDPQRVHSPDIIVLDDDPDSASEAVPTRSCPAAQEAYPHHEPASRLASRKPNLECVKDMTALEDRDSTSGTSKQQPTANAESGQKPLQPFRPRTKNYGRDARPGRRKSSMPVRASRELADVRLKEQFNAWERLANDDVTKEPAAEASPPGNVRSPTSSGKEDFGLATPRKKLGWLLKTAPKRKRSAATILEIPVHQDLDVQEAPKRLLQATLGKQPLILLGARDGKGGELRCQRCTKKVASLAASQQCDACHRATQPQKIQHVDARPPAAAAHQIAVQVSGAVSNAHPSITASLRNSATAPQPMLSLPLPSFHPAPAAAHLISQNPSSRVMAQAHAAKRARPVPSSAEGASAAVSRGLEGPAHLPAVGVPPDLQAASRQPAGASLPARSSYGDSTGASPAATPLPPPIVSPTPLVLPQGVPQYHPVQPLPPHHSPQLNGQPRMGPWASLPMEHALRAPQEAQGLQGLSGPGPSQPEPVQLAHGCYRGMPPGPYAELTSSLAAPTGTLIRQQLLEHAEVLCCRDEAGTLLAAGNADIEGVTCAQCERLIPLQEFAFTCAGLPPGKPFADRVFNQTEKSLQAEPLLLACNIILKPVAAGPGAASPLAAEARLAADASITSRASTPDAVSLLHNKPGMEPVSGVATVIAGKTPTPSPRAARQEPARSPRQATVSGMHPSPMRPRGPGLQDRSKPSAPTLTPAGMHIQTQV</sequence>
<comment type="caution">
    <text evidence="3">The sequence shown here is derived from an EMBL/GenBank/DDBJ whole genome shotgun (WGS) entry which is preliminary data.</text>
</comment>
<dbReference type="Pfam" id="PF21743">
    <property type="entry name" value="PTM_DIR17_Tudor"/>
    <property type="match status" value="1"/>
</dbReference>
<feature type="region of interest" description="Disordered" evidence="1">
    <location>
        <begin position="551"/>
        <end position="668"/>
    </location>
</feature>
<organism evidence="3 4">
    <name type="scientific">Apatococcus fuscideae</name>
    <dbReference type="NCBI Taxonomy" id="2026836"/>
    <lineage>
        <taxon>Eukaryota</taxon>
        <taxon>Viridiplantae</taxon>
        <taxon>Chlorophyta</taxon>
        <taxon>core chlorophytes</taxon>
        <taxon>Trebouxiophyceae</taxon>
        <taxon>Chlorellales</taxon>
        <taxon>Chlorellaceae</taxon>
        <taxon>Apatococcus</taxon>
    </lineage>
</organism>
<dbReference type="PANTHER" id="PTHR37384">
    <property type="entry name" value="OS01G0835600 PROTEIN"/>
    <property type="match status" value="1"/>
</dbReference>
<evidence type="ECO:0000313" key="4">
    <source>
        <dbReference type="Proteomes" id="UP001485043"/>
    </source>
</evidence>
<evidence type="ECO:0000259" key="2">
    <source>
        <dbReference type="Pfam" id="PF21743"/>
    </source>
</evidence>
<feature type="region of interest" description="Disordered" evidence="1">
    <location>
        <begin position="871"/>
        <end position="933"/>
    </location>
</feature>
<feature type="compositionally biased region" description="Polar residues" evidence="1">
    <location>
        <begin position="294"/>
        <end position="308"/>
    </location>
</feature>
<reference evidence="3 4" key="1">
    <citation type="journal article" date="2024" name="Nat. Commun.">
        <title>Phylogenomics reveals the evolutionary origins of lichenization in chlorophyte algae.</title>
        <authorList>
            <person name="Puginier C."/>
            <person name="Libourel C."/>
            <person name="Otte J."/>
            <person name="Skaloud P."/>
            <person name="Haon M."/>
            <person name="Grisel S."/>
            <person name="Petersen M."/>
            <person name="Berrin J.G."/>
            <person name="Delaux P.M."/>
            <person name="Dal Grande F."/>
            <person name="Keller J."/>
        </authorList>
    </citation>
    <scope>NUCLEOTIDE SEQUENCE [LARGE SCALE GENOMIC DNA]</scope>
    <source>
        <strain evidence="3 4">SAG 2523</strain>
    </source>
</reference>
<evidence type="ECO:0000256" key="1">
    <source>
        <dbReference type="SAM" id="MobiDB-lite"/>
    </source>
</evidence>
<proteinExistence type="predicted"/>
<feature type="compositionally biased region" description="Basic and acidic residues" evidence="1">
    <location>
        <begin position="277"/>
        <end position="293"/>
    </location>
</feature>
<feature type="compositionally biased region" description="Basic and acidic residues" evidence="1">
    <location>
        <begin position="359"/>
        <end position="369"/>
    </location>
</feature>
<dbReference type="InterPro" id="IPR047365">
    <property type="entry name" value="Tudor_AtPTM-like"/>
</dbReference>
<keyword evidence="4" id="KW-1185">Reference proteome</keyword>
<accession>A0AAW1T3W7</accession>
<feature type="compositionally biased region" description="Polar residues" evidence="1">
    <location>
        <begin position="80"/>
        <end position="94"/>
    </location>
</feature>
<feature type="domain" description="PTM/DIR17-like Tudor" evidence="2">
    <location>
        <begin position="11"/>
        <end position="61"/>
    </location>
</feature>
<protein>
    <recommendedName>
        <fullName evidence="2">PTM/DIR17-like Tudor domain-containing protein</fullName>
    </recommendedName>
</protein>
<feature type="compositionally biased region" description="Polar residues" evidence="1">
    <location>
        <begin position="107"/>
        <end position="120"/>
    </location>
</feature>
<dbReference type="EMBL" id="JALJOV010000495">
    <property type="protein sequence ID" value="KAK9863264.1"/>
    <property type="molecule type" value="Genomic_DNA"/>
</dbReference>
<name>A0AAW1T3W7_9CHLO</name>
<feature type="region of interest" description="Disordered" evidence="1">
    <location>
        <begin position="80"/>
        <end position="343"/>
    </location>
</feature>
<gene>
    <name evidence="3" type="ORF">WJX84_000610</name>
</gene>
<feature type="region of interest" description="Disordered" evidence="1">
    <location>
        <begin position="359"/>
        <end position="391"/>
    </location>
</feature>
<evidence type="ECO:0000313" key="3">
    <source>
        <dbReference type="EMBL" id="KAK9863264.1"/>
    </source>
</evidence>